<evidence type="ECO:0000313" key="11">
    <source>
        <dbReference type="EMBL" id="KKZ13527.1"/>
    </source>
</evidence>
<dbReference type="STRING" id="431041.FLM9_907"/>
<evidence type="ECO:0000256" key="1">
    <source>
        <dbReference type="ARBA" id="ARBA00004496"/>
    </source>
</evidence>
<gene>
    <name evidence="11" type="ORF">TQ37_04300</name>
</gene>
<dbReference type="SUPFAM" id="SSF52540">
    <property type="entry name" value="P-loop containing nucleoside triphosphate hydrolases"/>
    <property type="match status" value="1"/>
</dbReference>
<proteinExistence type="inferred from homology"/>
<accession>A0A0G8AVZ8</accession>
<keyword evidence="4" id="KW-0963">Cytoplasm</keyword>
<dbReference type="InterPro" id="IPR027417">
    <property type="entry name" value="P-loop_NTPase"/>
</dbReference>
<comment type="similarity">
    <text evidence="2">Belongs to the TsaE family.</text>
</comment>
<reference evidence="11 12" key="2">
    <citation type="submission" date="2015-05" db="EMBL/GenBank/DDBJ databases">
        <title>Lifestyle Evolution in Cyanobacterial Symbionts of Sponges.</title>
        <authorList>
            <person name="Burgsdorf I."/>
            <person name="Slaby B.M."/>
            <person name="Handley K.M."/>
            <person name="Haber M."/>
            <person name="Blom J."/>
            <person name="Marshall C.W."/>
            <person name="Gilbert J.A."/>
            <person name="Hentschel U."/>
            <person name="Steindler L."/>
        </authorList>
    </citation>
    <scope>NUCLEOTIDE SEQUENCE [LARGE SCALE GENOMIC DNA]</scope>
    <source>
        <strain evidence="11">15L</strain>
    </source>
</reference>
<reference evidence="11 12" key="1">
    <citation type="submission" date="2015-02" db="EMBL/GenBank/DDBJ databases">
        <authorList>
            <person name="Slaby B."/>
            <person name="Hentschel U."/>
        </authorList>
    </citation>
    <scope>NUCLEOTIDE SEQUENCE [LARGE SCALE GENOMIC DNA]</scope>
    <source>
        <strain evidence="11">15L</strain>
    </source>
</reference>
<dbReference type="Pfam" id="PF02367">
    <property type="entry name" value="TsaE"/>
    <property type="match status" value="1"/>
</dbReference>
<dbReference type="GO" id="GO:0046872">
    <property type="term" value="F:metal ion binding"/>
    <property type="evidence" value="ECO:0007669"/>
    <property type="project" value="UniProtKB-KW"/>
</dbReference>
<evidence type="ECO:0000256" key="2">
    <source>
        <dbReference type="ARBA" id="ARBA00007599"/>
    </source>
</evidence>
<name>A0A0G8AVZ8_9SYNE</name>
<evidence type="ECO:0000256" key="10">
    <source>
        <dbReference type="ARBA" id="ARBA00032441"/>
    </source>
</evidence>
<keyword evidence="5" id="KW-0819">tRNA processing</keyword>
<dbReference type="NCBIfam" id="TIGR00150">
    <property type="entry name" value="T6A_YjeE"/>
    <property type="match status" value="1"/>
</dbReference>
<evidence type="ECO:0000256" key="9">
    <source>
        <dbReference type="ARBA" id="ARBA00022842"/>
    </source>
</evidence>
<dbReference type="EMBL" id="JYFQ01000087">
    <property type="protein sequence ID" value="KKZ13527.1"/>
    <property type="molecule type" value="Genomic_DNA"/>
</dbReference>
<keyword evidence="6" id="KW-0479">Metal-binding</keyword>
<dbReference type="GO" id="GO:0002949">
    <property type="term" value="P:tRNA threonylcarbamoyladenosine modification"/>
    <property type="evidence" value="ECO:0007669"/>
    <property type="project" value="InterPro"/>
</dbReference>
<dbReference type="GO" id="GO:0005737">
    <property type="term" value="C:cytoplasm"/>
    <property type="evidence" value="ECO:0007669"/>
    <property type="project" value="UniProtKB-SubCell"/>
</dbReference>
<dbReference type="PANTHER" id="PTHR33540:SF2">
    <property type="entry name" value="TRNA THREONYLCARBAMOYLADENOSINE BIOSYNTHESIS PROTEIN TSAE"/>
    <property type="match status" value="1"/>
</dbReference>
<dbReference type="GO" id="GO:0005524">
    <property type="term" value="F:ATP binding"/>
    <property type="evidence" value="ECO:0007669"/>
    <property type="project" value="UniProtKB-KW"/>
</dbReference>
<comment type="subcellular location">
    <subcellularLocation>
        <location evidence="1">Cytoplasm</location>
    </subcellularLocation>
</comment>
<evidence type="ECO:0000313" key="12">
    <source>
        <dbReference type="Proteomes" id="UP000035037"/>
    </source>
</evidence>
<dbReference type="InterPro" id="IPR003442">
    <property type="entry name" value="T6A_TsaE"/>
</dbReference>
<dbReference type="PANTHER" id="PTHR33540">
    <property type="entry name" value="TRNA THREONYLCARBAMOYLADENOSINE BIOSYNTHESIS PROTEIN TSAE"/>
    <property type="match status" value="1"/>
</dbReference>
<dbReference type="Proteomes" id="UP000035037">
    <property type="component" value="Unassembled WGS sequence"/>
</dbReference>
<keyword evidence="8" id="KW-0067">ATP-binding</keyword>
<sequence length="163" mass="17728">MNPTPLPDAQATEAYGYRLAGTLLASGETGGVVVLLQGPLGAGKTCLVGGLAQALAIGEPITSPTFALAQHYRGQWRNQPRTLVHLDLYRLEQPGAADQFFWEEEESAHEQGALLAVEWPERLSQLPPDAWHLRLYMAAQGRLAVLHSPRGYLQSGSMETSPR</sequence>
<keyword evidence="7" id="KW-0547">Nucleotide-binding</keyword>
<protein>
    <recommendedName>
        <fullName evidence="3">tRNA threonylcarbamoyladenosine biosynthesis protein TsaE</fullName>
    </recommendedName>
    <alternativeName>
        <fullName evidence="10">t(6)A37 threonylcarbamoyladenosine biosynthesis protein TsaE</fullName>
    </alternativeName>
</protein>
<evidence type="ECO:0000256" key="6">
    <source>
        <dbReference type="ARBA" id="ARBA00022723"/>
    </source>
</evidence>
<evidence type="ECO:0000256" key="5">
    <source>
        <dbReference type="ARBA" id="ARBA00022694"/>
    </source>
</evidence>
<keyword evidence="9" id="KW-0460">Magnesium</keyword>
<organism evidence="11 12">
    <name type="scientific">Candidatus Synechococcus spongiarum 15L</name>
    <dbReference type="NCBI Taxonomy" id="1608419"/>
    <lineage>
        <taxon>Bacteria</taxon>
        <taxon>Bacillati</taxon>
        <taxon>Cyanobacteriota</taxon>
        <taxon>Cyanophyceae</taxon>
        <taxon>Synechococcales</taxon>
        <taxon>Synechococcaceae</taxon>
        <taxon>Synechococcus</taxon>
    </lineage>
</organism>
<evidence type="ECO:0000256" key="3">
    <source>
        <dbReference type="ARBA" id="ARBA00019010"/>
    </source>
</evidence>
<comment type="caution">
    <text evidence="11">The sequence shown here is derived from an EMBL/GenBank/DDBJ whole genome shotgun (WGS) entry which is preliminary data.</text>
</comment>
<dbReference type="PATRIC" id="fig|1608419.3.peg.2401"/>
<dbReference type="AlphaFoldDB" id="A0A0G8AVZ8"/>
<dbReference type="Gene3D" id="3.40.50.300">
    <property type="entry name" value="P-loop containing nucleotide triphosphate hydrolases"/>
    <property type="match status" value="1"/>
</dbReference>
<evidence type="ECO:0000256" key="4">
    <source>
        <dbReference type="ARBA" id="ARBA00022490"/>
    </source>
</evidence>
<evidence type="ECO:0000256" key="8">
    <source>
        <dbReference type="ARBA" id="ARBA00022840"/>
    </source>
</evidence>
<evidence type="ECO:0000256" key="7">
    <source>
        <dbReference type="ARBA" id="ARBA00022741"/>
    </source>
</evidence>